<dbReference type="NCBIfam" id="TIGR02006">
    <property type="entry name" value="IscS"/>
    <property type="match status" value="1"/>
</dbReference>
<sequence>MLLQRAGSALRSLSRSSALRPLGSCPKYLAEVRWNSSAAVPEPVEDDSAEYIEMKGIKLRGRPVYMDMQATTPLDPRVLDAMLPFMTEQYGNPHSRTHLYGWESEDAVEKARAEVASIIGADPKEIIFTSGATESNNLSVKGIAGFYREKKNHIITTQTDHKCVLDSCRHLQQRGWEITYLPVQSDGRIDIKELEQAIRPDTALVSIMAVNNEIGVIQPLEEIGNLCRSKKVFFHTDAAQAVGKIPLDVNAMKIDAMSISGHKIYGPKGIGALYLRRRPRVRVEAQMSGGGQERGLRSGTVPTPLAVGLGAACKVAQEEMDIDREHVARLEERLRSGIMSRLEGVVLNGPSDPAHRYIGNCNLSFAFVEGESLLMGLKEIAVSSGSACTSASLEPSYVLRALGVDEEMAHTSIRYGFGRFSTEEEVDTAIEATVAHVNKLREMSPLWEMVQEGIDLKSIEWSQH</sequence>
<dbReference type="AlphaFoldDB" id="A0A061R9I4"/>
<dbReference type="PANTHER" id="PTHR11601">
    <property type="entry name" value="CYSTEINE DESULFURYLASE FAMILY MEMBER"/>
    <property type="match status" value="1"/>
</dbReference>
<dbReference type="GO" id="GO:0005739">
    <property type="term" value="C:mitochondrion"/>
    <property type="evidence" value="ECO:0007669"/>
    <property type="project" value="TreeGrafter"/>
</dbReference>
<gene>
    <name evidence="11" type="primary">NFS1</name>
    <name evidence="11" type="ORF">TSPGSL018_11152</name>
</gene>
<keyword evidence="5" id="KW-0479">Metal-binding</keyword>
<comment type="similarity">
    <text evidence="2">Belongs to the class-V pyridoxal-phosphate-dependent aminotransferase family. NifS/IscS subfamily.</text>
</comment>
<dbReference type="GO" id="GO:0044571">
    <property type="term" value="P:[2Fe-2S] cluster assembly"/>
    <property type="evidence" value="ECO:0007669"/>
    <property type="project" value="InterPro"/>
</dbReference>
<dbReference type="Gene3D" id="3.90.1150.10">
    <property type="entry name" value="Aspartate Aminotransferase, domain 1"/>
    <property type="match status" value="1"/>
</dbReference>
<dbReference type="InterPro" id="IPR020578">
    <property type="entry name" value="Aminotrans_V_PyrdxlP_BS"/>
</dbReference>
<dbReference type="GO" id="GO:0030170">
    <property type="term" value="F:pyridoxal phosphate binding"/>
    <property type="evidence" value="ECO:0007669"/>
    <property type="project" value="InterPro"/>
</dbReference>
<reference evidence="11" key="1">
    <citation type="submission" date="2014-05" db="EMBL/GenBank/DDBJ databases">
        <title>The transcriptome of the halophilic microalga Tetraselmis sp. GSL018 isolated from the Great Salt Lake, Utah.</title>
        <authorList>
            <person name="Jinkerson R.E."/>
            <person name="D'Adamo S."/>
            <person name="Posewitz M.C."/>
        </authorList>
    </citation>
    <scope>NUCLEOTIDE SEQUENCE</scope>
    <source>
        <strain evidence="11">GSL018</strain>
    </source>
</reference>
<evidence type="ECO:0000256" key="7">
    <source>
        <dbReference type="ARBA" id="ARBA00023004"/>
    </source>
</evidence>
<feature type="domain" description="Aminotransferase class V" evidence="10">
    <location>
        <begin position="64"/>
        <end position="427"/>
    </location>
</feature>
<dbReference type="GO" id="GO:0031071">
    <property type="term" value="F:cysteine desulfurase activity"/>
    <property type="evidence" value="ECO:0007669"/>
    <property type="project" value="UniProtKB-EC"/>
</dbReference>
<evidence type="ECO:0000256" key="1">
    <source>
        <dbReference type="ARBA" id="ARBA00001933"/>
    </source>
</evidence>
<dbReference type="NCBIfam" id="NF010611">
    <property type="entry name" value="PRK14012.1"/>
    <property type="match status" value="1"/>
</dbReference>
<dbReference type="EC" id="2.8.1.7" evidence="3"/>
<dbReference type="FunFam" id="3.90.1150.10:FF:000002">
    <property type="entry name" value="Cysteine desulfurase IscS"/>
    <property type="match status" value="1"/>
</dbReference>
<dbReference type="PANTHER" id="PTHR11601:SF34">
    <property type="entry name" value="CYSTEINE DESULFURASE"/>
    <property type="match status" value="1"/>
</dbReference>
<protein>
    <recommendedName>
        <fullName evidence="3">cysteine desulfurase</fullName>
        <ecNumber evidence="3">2.8.1.7</ecNumber>
    </recommendedName>
</protein>
<evidence type="ECO:0000256" key="4">
    <source>
        <dbReference type="ARBA" id="ARBA00022679"/>
    </source>
</evidence>
<dbReference type="EMBL" id="GBEZ01019057">
    <property type="protein sequence ID" value="JAC67444.1"/>
    <property type="molecule type" value="Transcribed_RNA"/>
</dbReference>
<comment type="cofactor">
    <cofactor evidence="1 9">
        <name>pyridoxal 5'-phosphate</name>
        <dbReference type="ChEBI" id="CHEBI:597326"/>
    </cofactor>
</comment>
<dbReference type="FunFam" id="3.40.640.10:FF:000003">
    <property type="entry name" value="Cysteine desulfurase IscS"/>
    <property type="match status" value="1"/>
</dbReference>
<accession>A0A061R9I4</accession>
<name>A0A061R9I4_9CHLO</name>
<dbReference type="PIRSF" id="PIRSF005572">
    <property type="entry name" value="NifS"/>
    <property type="match status" value="1"/>
</dbReference>
<evidence type="ECO:0000256" key="5">
    <source>
        <dbReference type="ARBA" id="ARBA00022723"/>
    </source>
</evidence>
<dbReference type="PROSITE" id="PS00595">
    <property type="entry name" value="AA_TRANSFER_CLASS_5"/>
    <property type="match status" value="1"/>
</dbReference>
<evidence type="ECO:0000313" key="11">
    <source>
        <dbReference type="EMBL" id="JAC67444.1"/>
    </source>
</evidence>
<dbReference type="InterPro" id="IPR015422">
    <property type="entry name" value="PyrdxlP-dep_Trfase_small"/>
</dbReference>
<evidence type="ECO:0000256" key="2">
    <source>
        <dbReference type="ARBA" id="ARBA00006490"/>
    </source>
</evidence>
<proteinExistence type="inferred from homology"/>
<keyword evidence="4" id="KW-0808">Transferase</keyword>
<dbReference type="GO" id="GO:0046872">
    <property type="term" value="F:metal ion binding"/>
    <property type="evidence" value="ECO:0007669"/>
    <property type="project" value="UniProtKB-KW"/>
</dbReference>
<dbReference type="Pfam" id="PF00266">
    <property type="entry name" value="Aminotran_5"/>
    <property type="match status" value="1"/>
</dbReference>
<dbReference type="InterPro" id="IPR015424">
    <property type="entry name" value="PyrdxlP-dep_Trfase"/>
</dbReference>
<dbReference type="SUPFAM" id="SSF53383">
    <property type="entry name" value="PLP-dependent transferases"/>
    <property type="match status" value="1"/>
</dbReference>
<dbReference type="GO" id="GO:0051536">
    <property type="term" value="F:iron-sulfur cluster binding"/>
    <property type="evidence" value="ECO:0007669"/>
    <property type="project" value="UniProtKB-KW"/>
</dbReference>
<organism evidence="11">
    <name type="scientific">Tetraselmis sp. GSL018</name>
    <dbReference type="NCBI Taxonomy" id="582737"/>
    <lineage>
        <taxon>Eukaryota</taxon>
        <taxon>Viridiplantae</taxon>
        <taxon>Chlorophyta</taxon>
        <taxon>core chlorophytes</taxon>
        <taxon>Chlorodendrophyceae</taxon>
        <taxon>Chlorodendrales</taxon>
        <taxon>Chlorodendraceae</taxon>
        <taxon>Tetraselmis</taxon>
    </lineage>
</organism>
<keyword evidence="8" id="KW-0411">Iron-sulfur</keyword>
<evidence type="ECO:0000256" key="8">
    <source>
        <dbReference type="ARBA" id="ARBA00023014"/>
    </source>
</evidence>
<keyword evidence="6" id="KW-0663">Pyridoxal phosphate</keyword>
<dbReference type="InterPro" id="IPR000192">
    <property type="entry name" value="Aminotrans_V_dom"/>
</dbReference>
<evidence type="ECO:0000256" key="6">
    <source>
        <dbReference type="ARBA" id="ARBA00022898"/>
    </source>
</evidence>
<keyword evidence="7" id="KW-0408">Iron</keyword>
<dbReference type="InterPro" id="IPR016454">
    <property type="entry name" value="Cysteine_dSase"/>
</dbReference>
<evidence type="ECO:0000256" key="3">
    <source>
        <dbReference type="ARBA" id="ARBA00012239"/>
    </source>
</evidence>
<dbReference type="GO" id="GO:1990221">
    <property type="term" value="C:L-cysteine desulfurase complex"/>
    <property type="evidence" value="ECO:0007669"/>
    <property type="project" value="UniProtKB-ARBA"/>
</dbReference>
<dbReference type="HAMAP" id="MF_00331">
    <property type="entry name" value="Cys_desulf_IscS"/>
    <property type="match status" value="1"/>
</dbReference>
<evidence type="ECO:0000259" key="10">
    <source>
        <dbReference type="Pfam" id="PF00266"/>
    </source>
</evidence>
<dbReference type="InterPro" id="IPR015421">
    <property type="entry name" value="PyrdxlP-dep_Trfase_major"/>
</dbReference>
<dbReference type="Gene3D" id="3.40.640.10">
    <property type="entry name" value="Type I PLP-dependent aspartate aminotransferase-like (Major domain)"/>
    <property type="match status" value="1"/>
</dbReference>
<evidence type="ECO:0000256" key="9">
    <source>
        <dbReference type="RuleBase" id="RU004504"/>
    </source>
</evidence>
<dbReference type="InterPro" id="IPR010240">
    <property type="entry name" value="Cys_deSase_IscS"/>
</dbReference>